<dbReference type="GO" id="GO:0005730">
    <property type="term" value="C:nucleolus"/>
    <property type="evidence" value="ECO:0007669"/>
    <property type="project" value="TreeGrafter"/>
</dbReference>
<comment type="caution">
    <text evidence="3">The sequence shown here is derived from an EMBL/GenBank/DDBJ whole genome shotgun (WGS) entry which is preliminary data.</text>
</comment>
<feature type="region of interest" description="Disordered" evidence="1">
    <location>
        <begin position="1"/>
        <end position="30"/>
    </location>
</feature>
<dbReference type="SMART" id="SM00443">
    <property type="entry name" value="G_patch"/>
    <property type="match status" value="1"/>
</dbReference>
<sequence length="313" mass="35333">LPKMAMLAEPRRKQKWSVDPRNTAWSKDESKFGQKMLEKMGWSKGKGLGAKEQGSTEHIKVQLKNNTLGLGAAVNHEDSWLAHQDDFNQILAQLNNCHGQNEADLPATEEKKCFSLEEKSKTSKKRVHYMKFAKGKDLSCRSDTDLACIFGKRPKSRRPAEVDTSADSRDDDDDDDDDDVKQNGSPLSDQVPEAIGNTVTSTLSVAEYFAKRMAQLKKSQMKEGAKPAGEVPDNTAEAQSSEEPSSKSKKKRKGNEEQSSCCKEEPKDDNVEQFTYEDHTQKKKKKRKENEEQSSYSKEEPEFDKLEQPSHEN</sequence>
<feature type="non-terminal residue" evidence="3">
    <location>
        <position position="1"/>
    </location>
</feature>
<dbReference type="InterPro" id="IPR050656">
    <property type="entry name" value="PINX1"/>
</dbReference>
<feature type="compositionally biased region" description="Basic and acidic residues" evidence="1">
    <location>
        <begin position="297"/>
        <end position="313"/>
    </location>
</feature>
<organism evidence="3 4">
    <name type="scientific">Pleurodeles waltl</name>
    <name type="common">Iberian ribbed newt</name>
    <dbReference type="NCBI Taxonomy" id="8319"/>
    <lineage>
        <taxon>Eukaryota</taxon>
        <taxon>Metazoa</taxon>
        <taxon>Chordata</taxon>
        <taxon>Craniata</taxon>
        <taxon>Vertebrata</taxon>
        <taxon>Euteleostomi</taxon>
        <taxon>Amphibia</taxon>
        <taxon>Batrachia</taxon>
        <taxon>Caudata</taxon>
        <taxon>Salamandroidea</taxon>
        <taxon>Salamandridae</taxon>
        <taxon>Pleurodelinae</taxon>
        <taxon>Pleurodeles</taxon>
    </lineage>
</organism>
<dbReference type="PANTHER" id="PTHR23149">
    <property type="entry name" value="G PATCH DOMAIN CONTAINING PROTEIN"/>
    <property type="match status" value="1"/>
</dbReference>
<dbReference type="PROSITE" id="PS50174">
    <property type="entry name" value="G_PATCH"/>
    <property type="match status" value="1"/>
</dbReference>
<evidence type="ECO:0000256" key="1">
    <source>
        <dbReference type="SAM" id="MobiDB-lite"/>
    </source>
</evidence>
<feature type="compositionally biased region" description="Basic and acidic residues" evidence="1">
    <location>
        <begin position="262"/>
        <end position="280"/>
    </location>
</feature>
<dbReference type="PANTHER" id="PTHR23149:SF27">
    <property type="entry name" value="PIN2_TERF1-INTERACTING TELOMERASE INHIBITOR 1"/>
    <property type="match status" value="1"/>
</dbReference>
<keyword evidence="4" id="KW-1185">Reference proteome</keyword>
<protein>
    <recommendedName>
        <fullName evidence="2">G-patch domain-containing protein</fullName>
    </recommendedName>
</protein>
<gene>
    <name evidence="3" type="ORF">NDU88_001662</name>
</gene>
<reference evidence="3" key="1">
    <citation type="journal article" date="2022" name="bioRxiv">
        <title>Sequencing and chromosome-scale assembly of the giantPleurodeles waltlgenome.</title>
        <authorList>
            <person name="Brown T."/>
            <person name="Elewa A."/>
            <person name="Iarovenko S."/>
            <person name="Subramanian E."/>
            <person name="Araus A.J."/>
            <person name="Petzold A."/>
            <person name="Susuki M."/>
            <person name="Suzuki K.-i.T."/>
            <person name="Hayashi T."/>
            <person name="Toyoda A."/>
            <person name="Oliveira C."/>
            <person name="Osipova E."/>
            <person name="Leigh N.D."/>
            <person name="Simon A."/>
            <person name="Yun M.H."/>
        </authorList>
    </citation>
    <scope>NUCLEOTIDE SEQUENCE</scope>
    <source>
        <strain evidence="3">20211129_DDA</strain>
        <tissue evidence="3">Liver</tissue>
    </source>
</reference>
<proteinExistence type="predicted"/>
<feature type="region of interest" description="Disordered" evidence="1">
    <location>
        <begin position="154"/>
        <end position="198"/>
    </location>
</feature>
<feature type="region of interest" description="Disordered" evidence="1">
    <location>
        <begin position="216"/>
        <end position="313"/>
    </location>
</feature>
<feature type="compositionally biased region" description="Acidic residues" evidence="1">
    <location>
        <begin position="169"/>
        <end position="179"/>
    </location>
</feature>
<feature type="non-terminal residue" evidence="3">
    <location>
        <position position="313"/>
    </location>
</feature>
<feature type="domain" description="G-patch" evidence="2">
    <location>
        <begin position="29"/>
        <end position="75"/>
    </location>
</feature>
<name>A0AAV7RAK3_PLEWA</name>
<dbReference type="Pfam" id="PF01585">
    <property type="entry name" value="G-patch"/>
    <property type="match status" value="1"/>
</dbReference>
<evidence type="ECO:0000313" key="3">
    <source>
        <dbReference type="EMBL" id="KAJ1148837.1"/>
    </source>
</evidence>
<dbReference type="AlphaFoldDB" id="A0AAV7RAK3"/>
<dbReference type="GO" id="GO:0003676">
    <property type="term" value="F:nucleic acid binding"/>
    <property type="evidence" value="ECO:0007669"/>
    <property type="project" value="InterPro"/>
</dbReference>
<dbReference type="Proteomes" id="UP001066276">
    <property type="component" value="Chromosome 5"/>
</dbReference>
<dbReference type="InterPro" id="IPR000467">
    <property type="entry name" value="G_patch_dom"/>
</dbReference>
<accession>A0AAV7RAK3</accession>
<dbReference type="GO" id="GO:0010521">
    <property type="term" value="F:telomerase inhibitor activity"/>
    <property type="evidence" value="ECO:0007669"/>
    <property type="project" value="TreeGrafter"/>
</dbReference>
<dbReference type="EMBL" id="JANPWB010000009">
    <property type="protein sequence ID" value="KAJ1148837.1"/>
    <property type="molecule type" value="Genomic_DNA"/>
</dbReference>
<evidence type="ECO:0000259" key="2">
    <source>
        <dbReference type="PROSITE" id="PS50174"/>
    </source>
</evidence>
<evidence type="ECO:0000313" key="4">
    <source>
        <dbReference type="Proteomes" id="UP001066276"/>
    </source>
</evidence>